<dbReference type="AlphaFoldDB" id="U2KZA4"/>
<keyword evidence="2" id="KW-1185">Reference proteome</keyword>
<proteinExistence type="predicted"/>
<protein>
    <submittedName>
        <fullName evidence="1">Uncharacterized protein</fullName>
    </submittedName>
</protein>
<dbReference type="RefSeq" id="WP_021681564.1">
    <property type="nucleotide sequence ID" value="NZ_KI260355.1"/>
</dbReference>
<evidence type="ECO:0000313" key="1">
    <source>
        <dbReference type="EMBL" id="ERJ97445.1"/>
    </source>
</evidence>
<sequence>MKKVIFSQILAGNGVTNFSGLFDENGLPVRVELEKNADGVVLTVLRRELSEDEQQEICMDYEHCQDCPLWEQCDAECDEI</sequence>
<dbReference type="OrthoDB" id="1822898at2"/>
<reference evidence="1 2" key="1">
    <citation type="submission" date="2013-07" db="EMBL/GenBank/DDBJ databases">
        <authorList>
            <person name="Weinstock G."/>
            <person name="Sodergren E."/>
            <person name="Wylie T."/>
            <person name="Fulton L."/>
            <person name="Fulton R."/>
            <person name="Fronick C."/>
            <person name="O'Laughlin M."/>
            <person name="Godfrey J."/>
            <person name="Miner T."/>
            <person name="Herter B."/>
            <person name="Appelbaum E."/>
            <person name="Cordes M."/>
            <person name="Lek S."/>
            <person name="Wollam A."/>
            <person name="Pepin K.H."/>
            <person name="Palsikar V.B."/>
            <person name="Mitreva M."/>
            <person name="Wilson R.K."/>
        </authorList>
    </citation>
    <scope>NUCLEOTIDE SEQUENCE [LARGE SCALE GENOMIC DNA]</scope>
    <source>
        <strain evidence="1 2">ATCC 27760</strain>
    </source>
</reference>
<evidence type="ECO:0000313" key="2">
    <source>
        <dbReference type="Proteomes" id="UP000016662"/>
    </source>
</evidence>
<comment type="caution">
    <text evidence="1">The sequence shown here is derived from an EMBL/GenBank/DDBJ whole genome shotgun (WGS) entry which is preliminary data.</text>
</comment>
<accession>U2KZA4</accession>
<dbReference type="STRING" id="411473.RUMCAL_00228"/>
<dbReference type="HOGENOM" id="CLU_2438957_0_0_9"/>
<dbReference type="EMBL" id="AWVF01000026">
    <property type="protein sequence ID" value="ERJ97445.1"/>
    <property type="molecule type" value="Genomic_DNA"/>
</dbReference>
<name>U2KZA4_9FIRM</name>
<dbReference type="Proteomes" id="UP000016662">
    <property type="component" value="Unassembled WGS sequence"/>
</dbReference>
<dbReference type="PATRIC" id="fig|411473.3.peg.199"/>
<organism evidence="1 2">
    <name type="scientific">Ruminococcus callidus ATCC 27760</name>
    <dbReference type="NCBI Taxonomy" id="411473"/>
    <lineage>
        <taxon>Bacteria</taxon>
        <taxon>Bacillati</taxon>
        <taxon>Bacillota</taxon>
        <taxon>Clostridia</taxon>
        <taxon>Eubacteriales</taxon>
        <taxon>Oscillospiraceae</taxon>
        <taxon>Ruminococcus</taxon>
    </lineage>
</organism>
<gene>
    <name evidence="1" type="ORF">RUMCAL_00228</name>
</gene>